<dbReference type="InterPro" id="IPR047542">
    <property type="entry name" value="Rcat_RBR_RNF31-like"/>
</dbReference>
<feature type="domain" description="RING-type" evidence="11">
    <location>
        <begin position="2513"/>
        <end position="2562"/>
    </location>
</feature>
<dbReference type="Gene3D" id="1.10.287.70">
    <property type="match status" value="1"/>
</dbReference>
<dbReference type="InterPro" id="IPR001876">
    <property type="entry name" value="Znf_RanBP2"/>
</dbReference>
<dbReference type="Pfam" id="PF18091">
    <property type="entry name" value="E3_UbLigase_RBR"/>
    <property type="match status" value="1"/>
</dbReference>
<dbReference type="GO" id="GO:0008270">
    <property type="term" value="F:zinc ion binding"/>
    <property type="evidence" value="ECO:0007669"/>
    <property type="project" value="UniProtKB-KW"/>
</dbReference>
<accession>A0A553NCP1</accession>
<evidence type="ECO:0000256" key="10">
    <source>
        <dbReference type="SAM" id="Phobius"/>
    </source>
</evidence>
<feature type="compositionally biased region" description="Pro residues" evidence="9">
    <location>
        <begin position="421"/>
        <end position="440"/>
    </location>
</feature>
<keyword evidence="5 8" id="KW-0863">Zinc-finger</keyword>
<dbReference type="EMBL" id="VCGU01000458">
    <property type="protein sequence ID" value="TRY63210.1"/>
    <property type="molecule type" value="Genomic_DNA"/>
</dbReference>
<dbReference type="GO" id="GO:0061630">
    <property type="term" value="F:ubiquitin protein ligase activity"/>
    <property type="evidence" value="ECO:0007669"/>
    <property type="project" value="TreeGrafter"/>
</dbReference>
<feature type="transmembrane region" description="Helical" evidence="10">
    <location>
        <begin position="1189"/>
        <end position="1209"/>
    </location>
</feature>
<evidence type="ECO:0000256" key="3">
    <source>
        <dbReference type="ARBA" id="ARBA00022723"/>
    </source>
</evidence>
<keyword evidence="10" id="KW-1133">Transmembrane helix</keyword>
<feature type="region of interest" description="Disordered" evidence="9">
    <location>
        <begin position="2056"/>
        <end position="2192"/>
    </location>
</feature>
<evidence type="ECO:0000256" key="2">
    <source>
        <dbReference type="ARBA" id="ARBA00022679"/>
    </source>
</evidence>
<comment type="caution">
    <text evidence="13">The sequence shown here is derived from an EMBL/GenBank/DDBJ whole genome shotgun (WGS) entry which is preliminary data.</text>
</comment>
<keyword evidence="14" id="KW-1185">Reference proteome</keyword>
<sequence length="2881" mass="320850">MAERPPHPSVNSPYGFVPFGGQNVSPYGPMFFAAAPSQSMPNIPGMMMMPRFPNPGPDCGILSPQPGPHPGPQPGNRPMFMSFYPAHPFMGPSANPQANPQANANAQLPHQAFNPMYPPMFFGYPSPYGANAMDMNHYPMMSMGPPDVIVSEDMQANTHMLPMDQSQNQVQQPDVVQASQDPTYMNDSDVHHSIASTYENNQPTYANELVPEASTKEAPSYMNNVLPRGVSVPPVFNDESSSSPIPPPRSRRGSQLSLNKSTHSLNMMGLEESVRNLKETMQLLKDRHPVHRSKEPPKRPPRRKDRLKRAATFATLPRNFKAHELDDITEDFQPIENDDKGCSPKVPMPGTTIPQLTQPRKASPVLVERPIVSQPGSPEGLGISAPTLPCVPMPGSSPDEGRTPPLPILGPIVEPQAPSFGRPPPTINLPPPPSIPIPEPPEGHNPTIPMPGSSRSSSRLSPFSQQVAAITSYTDEIDIVRPPIPIILTSTLTIERDTGETRISEVASPAPAHQVEIFLAPEVDHDYEDLELDFEVANKNRASNAGSGSETEYEDIDNHDDDDDPQPMNGPREVEVGKLTPDEQDRASSNNSNLNPDYMGGEREGSVRSGTSSNSITKTRKELLAGIREMDQTIQNLKIGIVKIYEDVFPKAVYAIPAKKALFSRAKSEGPLIADNPDYESVDFNPDLQEVKVLQIGRSCHELTNLDLTSEPRRVCPEIEQVEDQSEQSEEKLNLSSEEDDKEDENSPPLNNPDPSKSFRQAFYGIKSDTDDDEAILSDLPTLEEVTDEENTLLVPGTQDIDAKHDNDIPDNVSDTGTETLDVTLEILGDNEANEIDDHIYDDENDDETIAEFLDPPNEALSPQIEDRAYNWEEILDNVSGQTKPLMLQERLKSLKLDLLSSIFQSLYPTETDCYLVNRFISCPTTLEDKYSMMRLGDILRKNKKMGVELETLAEAMGQLARIGQELMRPEEERDPAWRSIPVAKEITITKGIAQRAPWEKIQGGTEILESLGYTEYTGFALQYPRAVVPEYFADHIGNLTVELVLAVVEISTLIVHTPPTMDSLLVLQESEPFPGNDPEAYYPEVPMMKVDVNQAPPDLVLENAIDATDPLSNLKIGELENGSYNGMVGMVERREVDMALPEISYTYDRSSISDYPFALNKERQQILVQNTFTQNSLDLWTYMDPYSWWFWYTTLAMMTLATTLAHLFQWVEKQGPGSEWMQDLIYVMIGIGITTMPKCTSSRIFFFWCALLGYVFVASYTSVLSASLIVKRFQVPYADLSDLANQDMDFSFLIRIQEVMNSRDIVMQAAVGDFQYLEEYPCEVYAMPWNAMTDLAGLILQKNSPYTQTFKELFLLLEQSGQLDHLRIKWKLSVIKRVEECDKDDRSLGFSKCVTAFLVVPLGVVLALTLTAEQSIRPPLPPKGEVPGPIAPPRRTSKKSSTPESIRNVPASSHRPVAPTVNPMATLPRKNSAPMMGRPLPAPPTHETTVPPPFNRSQSLQQPPVVPSPNGSVANSGIMMRQLSGNSQQFNPNGGLQIQPQQQLLQQHQQPQAQQAYNSMGQQVIYPPSQALPQPIPTNYNGERNVDWNNHQPYHEDFQFPPRQQPVPVHPPPQQQRFSRLNKSSSMHDIAHELAGNHDFEQGPQGYYPNEPISWEDQHWNTTQSVAQAPPAPLAHRSNFRRSTSSKSLHQDFFNANPMWSAAPPGAQFHPMMGGIPPWGVMNHPNMSALNRSMHDLHLNGQPGFPPHFQGASPNSQRPKKGGRARNGKMGRNQGSRSQSRNASRSSRRGRRGGGTSGTSEDSESDDEDFFTGESDADFVSLSSGSNPRRAPRKSWTCEHCTYVNNPGVSICVVCCRTSTYSRGPEEQSAEAYHQMIPEPGQVRPERYPSSEEEEEDSEEFERRRLAKSKAKSHHRKRGSEKGKAAKSPRPRTPEDQSDLEQDVLDTYYAVRMGNPDSGRMEHEGVFDSSSETGSSVNNMKASPNFSAIPAKGILKKCNSNPQLTKLEQMEGFGGLDRGMSDMGGTRARGPQGSHRHKRQTLPSQVVDINKYLKSQIQRRTSETGKRNFRSKRFSKNLEPIVGRRSQSRSRGENGHDQPGNEWIRERSASMGRIPMNSESSTSEDAVPRVKGTPQPLIHSQGPGKKGVPGPGGIGSYLSRQEFGSTEEGQAQGDSGYVSHGSGTGGYPKQQLPAQAPIESFTMSVDRGFLGRNPAGDKDAHQYRSMDDISTVTSQKSTGMELVRLLREAEKAGFKPEDLQCAVNHCSDLDPVLWLKENWSNMIDTVVTLATNAGHEQPENRVGTLSVPEARDALRKHKGNVWAAVAECVEDRQRKYDALCSKGNFEKEDILNALTAHNGDFEDSCQELNKLQLRPFLMRIWGQPEPAEVTSGAVPSGQAHGANTLTHLTDGTVPYTPGSILKNVNVPETENEAAKEEEETVEDVVVEEANPEEYAKGRQARRLLAEGKVSTYEKGELVVALITMYYEIEEAILAAEVTDTVEAAERFLQQECELCTNVMKVREICKMLACDHQCCQECAKNYFTVAIRDKSISDANCPFCSEPTYLNNDSKEDESSNYFARLDVVLKGLLDEEVHDLFQRKLRDRTLMKDPNFKWCYKCSSGFIANFNNKRLVCPDCRAMSCSKCLVPWESAHENISCQAFAEWKEANDPDNQAKGLEKHLEEHGITCPSCKFQYTLSRGGCMHFTCTQCKFEFCIGCGKPFKMGVKCGKDTTCAKMGLHAHHPRNCLFYLRDKEPKDLQKVLKAGKIDFKTEVNMNQNGGKCFVQVQKETNAGLVDEACNEDTPKGFGGYCQVHYVEYLSGLIFRNNVEPVSILDIGEMKQVFSRANHFLPKQRAGEYEFQFKRRLADIIKNEIPLESA</sequence>
<keyword evidence="2" id="KW-0808">Transferase</keyword>
<keyword evidence="10" id="KW-0472">Membrane</keyword>
<dbReference type="GO" id="GO:1990450">
    <property type="term" value="F:linear polyubiquitin binding"/>
    <property type="evidence" value="ECO:0007669"/>
    <property type="project" value="TreeGrafter"/>
</dbReference>
<dbReference type="InterPro" id="IPR032065">
    <property type="entry name" value="RNF31-UBA"/>
</dbReference>
<dbReference type="InterPro" id="IPR041031">
    <property type="entry name" value="RNF31_C"/>
</dbReference>
<feature type="region of interest" description="Disordered" evidence="9">
    <location>
        <begin position="1417"/>
        <end position="1517"/>
    </location>
</feature>
<protein>
    <submittedName>
        <fullName evidence="13">Uncharacterized protein</fullName>
    </submittedName>
</protein>
<dbReference type="Gene3D" id="3.30.40.10">
    <property type="entry name" value="Zinc/RING finger domain, C3HC4 (zinc finger)"/>
    <property type="match status" value="1"/>
</dbReference>
<dbReference type="PROSITE" id="PS01358">
    <property type="entry name" value="ZF_RANBP2_1"/>
    <property type="match status" value="1"/>
</dbReference>
<dbReference type="GO" id="GO:0097039">
    <property type="term" value="P:protein linear polyubiquitination"/>
    <property type="evidence" value="ECO:0007669"/>
    <property type="project" value="TreeGrafter"/>
</dbReference>
<feature type="compositionally biased region" description="Pro residues" evidence="9">
    <location>
        <begin position="1419"/>
        <end position="1433"/>
    </location>
</feature>
<keyword evidence="4" id="KW-0677">Repeat</keyword>
<proteinExistence type="inferred from homology"/>
<comment type="similarity">
    <text evidence="1">Belongs to the RBR family.</text>
</comment>
<reference evidence="13 14" key="1">
    <citation type="journal article" date="2018" name="Nat. Ecol. Evol.">
        <title>Genomic signatures of mitonuclear coevolution across populations of Tigriopus californicus.</title>
        <authorList>
            <person name="Barreto F.S."/>
            <person name="Watson E.T."/>
            <person name="Lima T.G."/>
            <person name="Willett C.S."/>
            <person name="Edmands S."/>
            <person name="Li W."/>
            <person name="Burton R.S."/>
        </authorList>
    </citation>
    <scope>NUCLEOTIDE SEQUENCE [LARGE SCALE GENOMIC DNA]</scope>
    <source>
        <strain evidence="13 14">San Diego</strain>
    </source>
</reference>
<evidence type="ECO:0000256" key="5">
    <source>
        <dbReference type="ARBA" id="ARBA00022771"/>
    </source>
</evidence>
<name>A0A553NCP1_TIGCA</name>
<feature type="compositionally biased region" description="Pro residues" evidence="9">
    <location>
        <begin position="1481"/>
        <end position="1495"/>
    </location>
</feature>
<dbReference type="Pfam" id="PF01485">
    <property type="entry name" value="IBR"/>
    <property type="match status" value="1"/>
</dbReference>
<dbReference type="STRING" id="6832.A0A553NCP1"/>
<feature type="region of interest" description="Disordered" evidence="9">
    <location>
        <begin position="1668"/>
        <end position="1688"/>
    </location>
</feature>
<feature type="compositionally biased region" description="Basic and acidic residues" evidence="9">
    <location>
        <begin position="285"/>
        <end position="298"/>
    </location>
</feature>
<evidence type="ECO:0000256" key="1">
    <source>
        <dbReference type="ARBA" id="ARBA00008278"/>
    </source>
</evidence>
<evidence type="ECO:0000259" key="11">
    <source>
        <dbReference type="PROSITE" id="PS50089"/>
    </source>
</evidence>
<keyword evidence="7" id="KW-0862">Zinc</keyword>
<keyword evidence="6" id="KW-0833">Ubl conjugation pathway</keyword>
<dbReference type="SMART" id="SM00647">
    <property type="entry name" value="IBR"/>
    <property type="match status" value="2"/>
</dbReference>
<feature type="region of interest" description="Disordered" evidence="9">
    <location>
        <begin position="1868"/>
        <end position="1943"/>
    </location>
</feature>
<evidence type="ECO:0000256" key="7">
    <source>
        <dbReference type="ARBA" id="ARBA00022833"/>
    </source>
</evidence>
<dbReference type="GO" id="GO:0070530">
    <property type="term" value="F:K63-linked polyubiquitin modification-dependent protein binding"/>
    <property type="evidence" value="ECO:0007669"/>
    <property type="project" value="TreeGrafter"/>
</dbReference>
<feature type="compositionally biased region" description="Acidic residues" evidence="9">
    <location>
        <begin position="551"/>
        <end position="565"/>
    </location>
</feature>
<feature type="compositionally biased region" description="Polar residues" evidence="9">
    <location>
        <begin position="2159"/>
        <end position="2174"/>
    </location>
</feature>
<feature type="compositionally biased region" description="Low complexity" evidence="9">
    <location>
        <begin position="1772"/>
        <end position="1786"/>
    </location>
</feature>
<feature type="compositionally biased region" description="Acidic residues" evidence="9">
    <location>
        <begin position="1802"/>
        <end position="1818"/>
    </location>
</feature>
<evidence type="ECO:0000256" key="8">
    <source>
        <dbReference type="PROSITE-ProRule" id="PRU00175"/>
    </source>
</evidence>
<dbReference type="InterPro" id="IPR002867">
    <property type="entry name" value="IBR_dom"/>
</dbReference>
<feature type="compositionally biased region" description="Basic and acidic residues" evidence="9">
    <location>
        <begin position="572"/>
        <end position="586"/>
    </location>
</feature>
<dbReference type="Proteomes" id="UP000318571">
    <property type="component" value="Chromosome 10"/>
</dbReference>
<dbReference type="InterPro" id="IPR026254">
    <property type="entry name" value="RNF31-like"/>
</dbReference>
<evidence type="ECO:0000313" key="13">
    <source>
        <dbReference type="EMBL" id="TRY63210.1"/>
    </source>
</evidence>
<dbReference type="Gene3D" id="3.40.190.10">
    <property type="entry name" value="Periplasmic binding protein-like II"/>
    <property type="match status" value="1"/>
</dbReference>
<feature type="compositionally biased region" description="Acidic residues" evidence="9">
    <location>
        <begin position="1892"/>
        <end position="1901"/>
    </location>
</feature>
<feature type="domain" description="RING-type" evidence="12">
    <location>
        <begin position="2509"/>
        <end position="2747"/>
    </location>
</feature>
<feature type="region of interest" description="Disordered" evidence="9">
    <location>
        <begin position="541"/>
        <end position="616"/>
    </location>
</feature>
<dbReference type="InterPro" id="IPR001841">
    <property type="entry name" value="Znf_RING"/>
</dbReference>
<feature type="compositionally biased region" description="Basic residues" evidence="9">
    <location>
        <begin position="1759"/>
        <end position="1770"/>
    </location>
</feature>
<feature type="region of interest" description="Disordered" evidence="9">
    <location>
        <begin position="385"/>
        <end position="461"/>
    </location>
</feature>
<evidence type="ECO:0000313" key="14">
    <source>
        <dbReference type="Proteomes" id="UP000318571"/>
    </source>
</evidence>
<feature type="compositionally biased region" description="Gly residues" evidence="9">
    <location>
        <begin position="2145"/>
        <end position="2156"/>
    </location>
</feature>
<dbReference type="PROSITE" id="PS50089">
    <property type="entry name" value="ZF_RING_2"/>
    <property type="match status" value="1"/>
</dbReference>
<dbReference type="InterPro" id="IPR044066">
    <property type="entry name" value="TRIAD_supradom"/>
</dbReference>
<evidence type="ECO:0000256" key="4">
    <source>
        <dbReference type="ARBA" id="ARBA00022737"/>
    </source>
</evidence>
<dbReference type="PANTHER" id="PTHR16004">
    <property type="entry name" value="RING FINGER PROTEIN 31-RELATED"/>
    <property type="match status" value="1"/>
</dbReference>
<dbReference type="GO" id="GO:0036435">
    <property type="term" value="F:K48-linked polyubiquitin modification-dependent protein binding"/>
    <property type="evidence" value="ECO:0007669"/>
    <property type="project" value="TreeGrafter"/>
</dbReference>
<dbReference type="SUPFAM" id="SSF53850">
    <property type="entry name" value="Periplasmic binding protein-like II"/>
    <property type="match status" value="1"/>
</dbReference>
<evidence type="ECO:0000256" key="9">
    <source>
        <dbReference type="SAM" id="MobiDB-lite"/>
    </source>
</evidence>
<dbReference type="PANTHER" id="PTHR16004:SF2">
    <property type="entry name" value="E3 UBIQUITIN-PROTEIN LIGASE LUBEL"/>
    <property type="match status" value="1"/>
</dbReference>
<dbReference type="PROSITE" id="PS51873">
    <property type="entry name" value="TRIAD"/>
    <property type="match status" value="1"/>
</dbReference>
<dbReference type="Gene3D" id="6.10.140.1100">
    <property type="match status" value="1"/>
</dbReference>
<keyword evidence="10" id="KW-0812">Transmembrane</keyword>
<dbReference type="InterPro" id="IPR047540">
    <property type="entry name" value="BRcat_RBR_RNF31-like"/>
</dbReference>
<feature type="compositionally biased region" description="Basic residues" evidence="9">
    <location>
        <begin position="1906"/>
        <end position="1931"/>
    </location>
</feature>
<dbReference type="SUPFAM" id="SSF57850">
    <property type="entry name" value="RING/U-box"/>
    <property type="match status" value="3"/>
</dbReference>
<feature type="region of interest" description="Disordered" evidence="9">
    <location>
        <begin position="285"/>
        <end position="306"/>
    </location>
</feature>
<evidence type="ECO:0000256" key="6">
    <source>
        <dbReference type="ARBA" id="ARBA00022786"/>
    </source>
</evidence>
<feature type="region of interest" description="Disordered" evidence="9">
    <location>
        <begin position="232"/>
        <end position="260"/>
    </location>
</feature>
<keyword evidence="3" id="KW-0479">Metal-binding</keyword>
<feature type="compositionally biased region" description="Acidic residues" evidence="9">
    <location>
        <begin position="737"/>
        <end position="746"/>
    </location>
</feature>
<dbReference type="Gene3D" id="1.10.8.10">
    <property type="entry name" value="DNA helicase RuvA subunit, C-terminal domain"/>
    <property type="match status" value="1"/>
</dbReference>
<organism evidence="13 14">
    <name type="scientific">Tigriopus californicus</name>
    <name type="common">Marine copepod</name>
    <dbReference type="NCBI Taxonomy" id="6832"/>
    <lineage>
        <taxon>Eukaryota</taxon>
        <taxon>Metazoa</taxon>
        <taxon>Ecdysozoa</taxon>
        <taxon>Arthropoda</taxon>
        <taxon>Crustacea</taxon>
        <taxon>Multicrustacea</taxon>
        <taxon>Hexanauplia</taxon>
        <taxon>Copepoda</taxon>
        <taxon>Harpacticoida</taxon>
        <taxon>Harpacticidae</taxon>
        <taxon>Tigriopus</taxon>
    </lineage>
</organism>
<dbReference type="Pfam" id="PF22191">
    <property type="entry name" value="IBR_1"/>
    <property type="match status" value="1"/>
</dbReference>
<gene>
    <name evidence="13" type="ORF">TCAL_05137</name>
</gene>
<dbReference type="GO" id="GO:0071797">
    <property type="term" value="C:LUBAC complex"/>
    <property type="evidence" value="ECO:0007669"/>
    <property type="project" value="InterPro"/>
</dbReference>
<feature type="compositionally biased region" description="Polar residues" evidence="9">
    <location>
        <begin position="541"/>
        <end position="550"/>
    </location>
</feature>
<dbReference type="InterPro" id="IPR013083">
    <property type="entry name" value="Znf_RING/FYVE/PHD"/>
</dbReference>
<feature type="compositionally biased region" description="Polar residues" evidence="9">
    <location>
        <begin position="1969"/>
        <end position="1978"/>
    </location>
</feature>
<dbReference type="CDD" id="cd20351">
    <property type="entry name" value="Rcat_RBR_HOIP"/>
    <property type="match status" value="1"/>
</dbReference>
<evidence type="ECO:0000259" key="12">
    <source>
        <dbReference type="PROSITE" id="PS51873"/>
    </source>
</evidence>
<dbReference type="CDD" id="cd20337">
    <property type="entry name" value="BRcat_RBR_HOIP"/>
    <property type="match status" value="1"/>
</dbReference>
<feature type="transmembrane region" description="Helical" evidence="10">
    <location>
        <begin position="1245"/>
        <end position="1271"/>
    </location>
</feature>
<feature type="region of interest" description="Disordered" evidence="9">
    <location>
        <begin position="1737"/>
        <end position="1836"/>
    </location>
</feature>
<dbReference type="Gene3D" id="1.20.58.2190">
    <property type="match status" value="1"/>
</dbReference>
<feature type="region of interest" description="Disordered" evidence="9">
    <location>
        <begin position="720"/>
        <end position="759"/>
    </location>
</feature>
<feature type="region of interest" description="Disordered" evidence="9">
    <location>
        <begin position="1956"/>
        <end position="1978"/>
    </location>
</feature>
<dbReference type="Pfam" id="PF16678">
    <property type="entry name" value="UBA_HOIP"/>
    <property type="match status" value="1"/>
</dbReference>